<evidence type="ECO:0000313" key="2">
    <source>
        <dbReference type="EMBL" id="ABM71983.1"/>
    </source>
</evidence>
<name>A2BW22_PROM5</name>
<reference evidence="2 3" key="1">
    <citation type="journal article" date="2007" name="PLoS Genet.">
        <title>Patterns and implications of gene gain and loss in the evolution of Prochlorococcus.</title>
        <authorList>
            <person name="Kettler G.C."/>
            <person name="Martiny A.C."/>
            <person name="Huang K."/>
            <person name="Zucker J."/>
            <person name="Coleman M.L."/>
            <person name="Rodrigue S."/>
            <person name="Chen F."/>
            <person name="Lapidus A."/>
            <person name="Ferriera S."/>
            <person name="Johnson J."/>
            <person name="Steglich C."/>
            <person name="Church G.M."/>
            <person name="Richardson P."/>
            <person name="Chisholm S.W."/>
        </authorList>
    </citation>
    <scope>NUCLEOTIDE SEQUENCE [LARGE SCALE GENOMIC DNA]</scope>
    <source>
        <strain evidence="2 3">MIT 9515</strain>
    </source>
</reference>
<dbReference type="GeneID" id="60200835"/>
<dbReference type="OrthoDB" id="542472at2"/>
<feature type="transmembrane region" description="Helical" evidence="1">
    <location>
        <begin position="47"/>
        <end position="62"/>
    </location>
</feature>
<dbReference type="Proteomes" id="UP000001589">
    <property type="component" value="Chromosome"/>
</dbReference>
<keyword evidence="1" id="KW-0472">Membrane</keyword>
<evidence type="ECO:0008006" key="4">
    <source>
        <dbReference type="Google" id="ProtNLM"/>
    </source>
</evidence>
<organism evidence="2 3">
    <name type="scientific">Prochlorococcus marinus (strain MIT 9515)</name>
    <dbReference type="NCBI Taxonomy" id="167542"/>
    <lineage>
        <taxon>Bacteria</taxon>
        <taxon>Bacillati</taxon>
        <taxon>Cyanobacteriota</taxon>
        <taxon>Cyanophyceae</taxon>
        <taxon>Synechococcales</taxon>
        <taxon>Prochlorococcaceae</taxon>
        <taxon>Prochlorococcus</taxon>
    </lineage>
</organism>
<keyword evidence="1" id="KW-1133">Transmembrane helix</keyword>
<evidence type="ECO:0000313" key="3">
    <source>
        <dbReference type="Proteomes" id="UP000001589"/>
    </source>
</evidence>
<dbReference type="HOGENOM" id="CLU_190038_1_0_3"/>
<sequence>MNSNKICLNCGSSDLVSDRSLGGRMVCFKCGSSSFRNKSFSPLKNKNFIYFVIALIIFLIVVV</sequence>
<dbReference type="RefSeq" id="WP_011820088.1">
    <property type="nucleotide sequence ID" value="NC_008817.1"/>
</dbReference>
<proteinExistence type="predicted"/>
<keyword evidence="1" id="KW-0812">Transmembrane</keyword>
<dbReference type="STRING" id="167542.P9515_07741"/>
<gene>
    <name evidence="2" type="ordered locus">P9515_07741</name>
</gene>
<dbReference type="EMBL" id="CP000552">
    <property type="protein sequence ID" value="ABM71983.1"/>
    <property type="molecule type" value="Genomic_DNA"/>
</dbReference>
<protein>
    <recommendedName>
        <fullName evidence="4">Zn-ribbon protein</fullName>
    </recommendedName>
</protein>
<dbReference type="KEGG" id="pmc:P9515_07741"/>
<dbReference type="AlphaFoldDB" id="A2BW22"/>
<accession>A2BW22</accession>
<evidence type="ECO:0000256" key="1">
    <source>
        <dbReference type="SAM" id="Phobius"/>
    </source>
</evidence>